<keyword evidence="19" id="KW-1185">Reference proteome</keyword>
<keyword evidence="12 18" id="KW-0675">Receptor</keyword>
<dbReference type="GO" id="GO:0015344">
    <property type="term" value="F:siderophore uptake transmembrane transporter activity"/>
    <property type="evidence" value="ECO:0007669"/>
    <property type="project" value="TreeGrafter"/>
</dbReference>
<evidence type="ECO:0000313" key="18">
    <source>
        <dbReference type="EMBL" id="MBM3095768.1"/>
    </source>
</evidence>
<comment type="subcellular location">
    <subcellularLocation>
        <location evidence="1 14">Cell outer membrane</location>
        <topology evidence="1 14">Multi-pass membrane protein</topology>
    </subcellularLocation>
</comment>
<evidence type="ECO:0000256" key="5">
    <source>
        <dbReference type="ARBA" id="ARBA00022496"/>
    </source>
</evidence>
<dbReference type="InterPro" id="IPR039426">
    <property type="entry name" value="TonB-dep_rcpt-like"/>
</dbReference>
<feature type="domain" description="TonB-dependent receptor plug" evidence="17">
    <location>
        <begin position="89"/>
        <end position="192"/>
    </location>
</feature>
<keyword evidence="7" id="KW-0732">Signal</keyword>
<evidence type="ECO:0000256" key="11">
    <source>
        <dbReference type="ARBA" id="ARBA00023136"/>
    </source>
</evidence>
<dbReference type="PANTHER" id="PTHR32552">
    <property type="entry name" value="FERRICHROME IRON RECEPTOR-RELATED"/>
    <property type="match status" value="1"/>
</dbReference>
<name>A0AAW4FWQ8_9HYPH</name>
<evidence type="ECO:0000256" key="9">
    <source>
        <dbReference type="ARBA" id="ARBA00023065"/>
    </source>
</evidence>
<dbReference type="SUPFAM" id="SSF56935">
    <property type="entry name" value="Porins"/>
    <property type="match status" value="1"/>
</dbReference>
<dbReference type="FunFam" id="2.170.130.10:FF:000001">
    <property type="entry name" value="Catecholate siderophore TonB-dependent receptor"/>
    <property type="match status" value="1"/>
</dbReference>
<evidence type="ECO:0000256" key="14">
    <source>
        <dbReference type="PROSITE-ProRule" id="PRU01360"/>
    </source>
</evidence>
<dbReference type="EMBL" id="WXFA01000055">
    <property type="protein sequence ID" value="MBM3095768.1"/>
    <property type="molecule type" value="Genomic_DNA"/>
</dbReference>
<evidence type="ECO:0000259" key="17">
    <source>
        <dbReference type="Pfam" id="PF07715"/>
    </source>
</evidence>
<comment type="similarity">
    <text evidence="2 14 15">Belongs to the TonB-dependent receptor family.</text>
</comment>
<dbReference type="PANTHER" id="PTHR32552:SF68">
    <property type="entry name" value="FERRICHROME OUTER MEMBRANE TRANSPORTER_PHAGE RECEPTOR"/>
    <property type="match status" value="1"/>
</dbReference>
<evidence type="ECO:0000256" key="4">
    <source>
        <dbReference type="ARBA" id="ARBA00022452"/>
    </source>
</evidence>
<keyword evidence="3 14" id="KW-0813">Transport</keyword>
<proteinExistence type="inferred from homology"/>
<dbReference type="NCBIfam" id="TIGR01783">
    <property type="entry name" value="TonB-siderophor"/>
    <property type="match status" value="1"/>
</dbReference>
<keyword evidence="10 15" id="KW-0798">TonB box</keyword>
<feature type="domain" description="TonB-dependent receptor-like beta-barrel" evidence="16">
    <location>
        <begin position="269"/>
        <end position="716"/>
    </location>
</feature>
<dbReference type="Pfam" id="PF07715">
    <property type="entry name" value="Plug"/>
    <property type="match status" value="1"/>
</dbReference>
<evidence type="ECO:0000256" key="6">
    <source>
        <dbReference type="ARBA" id="ARBA00022692"/>
    </source>
</evidence>
<evidence type="ECO:0000256" key="3">
    <source>
        <dbReference type="ARBA" id="ARBA00022448"/>
    </source>
</evidence>
<keyword evidence="9" id="KW-0406">Ion transport</keyword>
<dbReference type="GO" id="GO:0038023">
    <property type="term" value="F:signaling receptor activity"/>
    <property type="evidence" value="ECO:0007669"/>
    <property type="project" value="InterPro"/>
</dbReference>
<evidence type="ECO:0000313" key="19">
    <source>
        <dbReference type="Proteomes" id="UP000744980"/>
    </source>
</evidence>
<dbReference type="InterPro" id="IPR036942">
    <property type="entry name" value="Beta-barrel_TonB_sf"/>
</dbReference>
<dbReference type="GO" id="GO:0009279">
    <property type="term" value="C:cell outer membrane"/>
    <property type="evidence" value="ECO:0007669"/>
    <property type="project" value="UniProtKB-SubCell"/>
</dbReference>
<accession>A0AAW4FWQ8</accession>
<dbReference type="Proteomes" id="UP000744980">
    <property type="component" value="Unassembled WGS sequence"/>
</dbReference>
<keyword evidence="5" id="KW-0410">Iron transport</keyword>
<dbReference type="RefSeq" id="WP_203529956.1">
    <property type="nucleotide sequence ID" value="NZ_CP083373.1"/>
</dbReference>
<evidence type="ECO:0000256" key="7">
    <source>
        <dbReference type="ARBA" id="ARBA00022729"/>
    </source>
</evidence>
<evidence type="ECO:0000259" key="16">
    <source>
        <dbReference type="Pfam" id="PF00593"/>
    </source>
</evidence>
<keyword evidence="8" id="KW-0408">Iron</keyword>
<dbReference type="Pfam" id="PF00593">
    <property type="entry name" value="TonB_dep_Rec_b-barrel"/>
    <property type="match status" value="1"/>
</dbReference>
<organism evidence="18 19">
    <name type="scientific">Ensifer canadensis</name>
    <dbReference type="NCBI Taxonomy" id="555315"/>
    <lineage>
        <taxon>Bacteria</taxon>
        <taxon>Pseudomonadati</taxon>
        <taxon>Pseudomonadota</taxon>
        <taxon>Alphaproteobacteria</taxon>
        <taxon>Hyphomicrobiales</taxon>
        <taxon>Rhizobiaceae</taxon>
        <taxon>Sinorhizobium/Ensifer group</taxon>
        <taxon>Ensifer</taxon>
    </lineage>
</organism>
<dbReference type="GO" id="GO:0015891">
    <property type="term" value="P:siderophore transport"/>
    <property type="evidence" value="ECO:0007669"/>
    <property type="project" value="InterPro"/>
</dbReference>
<dbReference type="CDD" id="cd01347">
    <property type="entry name" value="ligand_gated_channel"/>
    <property type="match status" value="1"/>
</dbReference>
<evidence type="ECO:0000256" key="15">
    <source>
        <dbReference type="RuleBase" id="RU003357"/>
    </source>
</evidence>
<reference evidence="18 19" key="1">
    <citation type="submission" date="2020-01" db="EMBL/GenBank/DDBJ databases">
        <title>Draft genome assembly of Ensifer adhaerens T173.</title>
        <authorList>
            <person name="Craig J.E."/>
            <person name="Stinchcombe J.R."/>
        </authorList>
    </citation>
    <scope>NUCLEOTIDE SEQUENCE [LARGE SCALE GENOMIC DNA]</scope>
    <source>
        <strain evidence="18 19">T173</strain>
    </source>
</reference>
<dbReference type="PROSITE" id="PS52016">
    <property type="entry name" value="TONB_DEPENDENT_REC_3"/>
    <property type="match status" value="1"/>
</dbReference>
<evidence type="ECO:0000256" key="1">
    <source>
        <dbReference type="ARBA" id="ARBA00004571"/>
    </source>
</evidence>
<evidence type="ECO:0000256" key="12">
    <source>
        <dbReference type="ARBA" id="ARBA00023170"/>
    </source>
</evidence>
<keyword evidence="11 14" id="KW-0472">Membrane</keyword>
<dbReference type="InterPro" id="IPR037066">
    <property type="entry name" value="Plug_dom_sf"/>
</dbReference>
<keyword evidence="4 14" id="KW-1134">Transmembrane beta strand</keyword>
<protein>
    <submittedName>
        <fullName evidence="18">TonB-dependent siderophore receptor</fullName>
    </submittedName>
</protein>
<evidence type="ECO:0000256" key="13">
    <source>
        <dbReference type="ARBA" id="ARBA00023237"/>
    </source>
</evidence>
<dbReference type="InterPro" id="IPR000531">
    <property type="entry name" value="Beta-barrel_TonB"/>
</dbReference>
<evidence type="ECO:0000256" key="2">
    <source>
        <dbReference type="ARBA" id="ARBA00009810"/>
    </source>
</evidence>
<evidence type="ECO:0000256" key="8">
    <source>
        <dbReference type="ARBA" id="ARBA00023004"/>
    </source>
</evidence>
<sequence length="749" mass="82752">MTSEDGRFGKRRDAKERARTFAAHRKETLFASTFAGVLGLAAPVLAQDVAPGTRLEAITVTASKDNPRGPDNGIVAKRSLSASKTDTSLLETPQAISVVTRDQMDEQGANTVSEALRYTPGVLTESNGYDIRYDWLYIRGFNTYGTMWLDGLVLPGDPNNYATPAVNPYALERIDVIKGPASVLYGRAVPGGLVNQVSKRPQPERHNEVGIQTSSFGGIEGMFDFTGPVSEGSDWTYRLTGLGKNMGSQIDREQERQLMLAPSLTWAPTDQTQLTLYGYYQKDRPKDFNPRFYPAIGTLIDNSFGQIPRELYLGDPNASIFERNFYTLGYEFSHEFNDTWSVRQNLRYGRASQNMFLALVNPAFAYRPDGHTLNRASAVSDDWLTSFNVDTQLEARFDTGALDHTALFGIDVLRADSSTNFGNGTVGVPPLDYLDPVYGTAPIPVPAIQRSGLQKQRQVGFYAQDQIRYDNWVGTVGLRYDLSDIDTQNRLAPDRSTVSNDDREVTWRAGLSYLFDNGIAPYVSYSTAFLPALGASRSGMPFEAQRAEQYEIGVKFEPPGGWGMITVSLFDLTLENGLTPDPASSLYSVQTGKQRVRGLELEGKYEISPEFDVLASYAYSDSEVVQSTNAAARGREMLRSPEHQGSAWINYRPSAIEGLSLSAGVRMTSSYQTDATYRDDLRIPSRALVDIGAAYDFDALHKSFEGTKFRVNVTNLFDEEYVSHCLNITGGSCNYGAGRAVTASLNYAW</sequence>
<keyword evidence="6 14" id="KW-0812">Transmembrane</keyword>
<dbReference type="Gene3D" id="2.170.130.10">
    <property type="entry name" value="TonB-dependent receptor, plug domain"/>
    <property type="match status" value="1"/>
</dbReference>
<dbReference type="Gene3D" id="2.40.170.20">
    <property type="entry name" value="TonB-dependent receptor, beta-barrel domain"/>
    <property type="match status" value="1"/>
</dbReference>
<evidence type="ECO:0000256" key="10">
    <source>
        <dbReference type="ARBA" id="ARBA00023077"/>
    </source>
</evidence>
<dbReference type="InterPro" id="IPR010105">
    <property type="entry name" value="TonB_sidphr_rcpt"/>
</dbReference>
<comment type="caution">
    <text evidence="18">The sequence shown here is derived from an EMBL/GenBank/DDBJ whole genome shotgun (WGS) entry which is preliminary data.</text>
</comment>
<keyword evidence="13 14" id="KW-0998">Cell outer membrane</keyword>
<gene>
    <name evidence="18" type="ORF">GFB56_34245</name>
</gene>
<dbReference type="AlphaFoldDB" id="A0AAW4FWQ8"/>
<dbReference type="InterPro" id="IPR012910">
    <property type="entry name" value="Plug_dom"/>
</dbReference>